<dbReference type="GO" id="GO:0006672">
    <property type="term" value="P:ceramide metabolic process"/>
    <property type="evidence" value="ECO:0007669"/>
    <property type="project" value="TreeGrafter"/>
</dbReference>
<proteinExistence type="predicted"/>
<reference evidence="2" key="1">
    <citation type="submission" date="2022-06" db="EMBL/GenBank/DDBJ databases">
        <title>Uncovering the hologenomic basis of an extraordinary plant invasion.</title>
        <authorList>
            <person name="Bieker V.C."/>
            <person name="Martin M.D."/>
            <person name="Gilbert T."/>
            <person name="Hodgins K."/>
            <person name="Battlay P."/>
            <person name="Petersen B."/>
            <person name="Wilson J."/>
        </authorList>
    </citation>
    <scope>NUCLEOTIDE SEQUENCE</scope>
    <source>
        <strain evidence="2">AA19_3_7</strain>
        <tissue evidence="2">Leaf</tissue>
    </source>
</reference>
<accession>A0AAD5G9Y8</accession>
<dbReference type="PANTHER" id="PTHR12358">
    <property type="entry name" value="SPHINGOSINE KINASE"/>
    <property type="match status" value="1"/>
</dbReference>
<dbReference type="EMBL" id="JAMZMK010009646">
    <property type="protein sequence ID" value="KAI7734770.1"/>
    <property type="molecule type" value="Genomic_DNA"/>
</dbReference>
<gene>
    <name evidence="2" type="ORF">M8C21_000690</name>
</gene>
<organism evidence="2 3">
    <name type="scientific">Ambrosia artemisiifolia</name>
    <name type="common">Common ragweed</name>
    <dbReference type="NCBI Taxonomy" id="4212"/>
    <lineage>
        <taxon>Eukaryota</taxon>
        <taxon>Viridiplantae</taxon>
        <taxon>Streptophyta</taxon>
        <taxon>Embryophyta</taxon>
        <taxon>Tracheophyta</taxon>
        <taxon>Spermatophyta</taxon>
        <taxon>Magnoliopsida</taxon>
        <taxon>eudicotyledons</taxon>
        <taxon>Gunneridae</taxon>
        <taxon>Pentapetalae</taxon>
        <taxon>asterids</taxon>
        <taxon>campanulids</taxon>
        <taxon>Asterales</taxon>
        <taxon>Asteraceae</taxon>
        <taxon>Asteroideae</taxon>
        <taxon>Heliantheae alliance</taxon>
        <taxon>Heliantheae</taxon>
        <taxon>Ambrosia</taxon>
    </lineage>
</organism>
<dbReference type="InterPro" id="IPR016064">
    <property type="entry name" value="NAD/diacylglycerol_kinase_sf"/>
</dbReference>
<dbReference type="AlphaFoldDB" id="A0AAD5G9Y8"/>
<dbReference type="Gene3D" id="2.60.200.40">
    <property type="match status" value="1"/>
</dbReference>
<dbReference type="InterPro" id="IPR045363">
    <property type="entry name" value="CERK_C"/>
</dbReference>
<protein>
    <recommendedName>
        <fullName evidence="1">Ceramide kinase C-terminal domain-containing protein</fullName>
    </recommendedName>
</protein>
<dbReference type="SUPFAM" id="SSF111331">
    <property type="entry name" value="NAD kinase/diacylglycerol kinase-like"/>
    <property type="match status" value="1"/>
</dbReference>
<dbReference type="Proteomes" id="UP001206925">
    <property type="component" value="Unassembled WGS sequence"/>
</dbReference>
<evidence type="ECO:0000313" key="3">
    <source>
        <dbReference type="Proteomes" id="UP001206925"/>
    </source>
</evidence>
<dbReference type="PANTHER" id="PTHR12358:SF6">
    <property type="entry name" value="CERAMIDE KINASE"/>
    <property type="match status" value="1"/>
</dbReference>
<dbReference type="GO" id="GO:0001729">
    <property type="term" value="F:ceramide kinase activity"/>
    <property type="evidence" value="ECO:0007669"/>
    <property type="project" value="TreeGrafter"/>
</dbReference>
<name>A0AAD5G9Y8_AMBAR</name>
<dbReference type="GO" id="GO:0016020">
    <property type="term" value="C:membrane"/>
    <property type="evidence" value="ECO:0007669"/>
    <property type="project" value="GOC"/>
</dbReference>
<evidence type="ECO:0000259" key="1">
    <source>
        <dbReference type="Pfam" id="PF19280"/>
    </source>
</evidence>
<feature type="domain" description="Ceramide kinase C-terminal" evidence="1">
    <location>
        <begin position="1"/>
        <end position="172"/>
    </location>
</feature>
<evidence type="ECO:0000313" key="2">
    <source>
        <dbReference type="EMBL" id="KAI7734770.1"/>
    </source>
</evidence>
<sequence length="215" mass="24466">MYGFYGDVITESENNRWMGPKRYDYAGTKVFLRHRAYEAEVAFMKVEHEKTDTPANERRLKTFWGRPKDPKRVPCRANCHICNTNHTSDTHQESKFVTVKGRFLSIGAAVISCRNEKAPDGLVADAHLSDGFLHLILIKDCPRACYLWHLMQLARKGGSPLNFDFVEHYKTTTFTFTSFGEESVWNVDGEVLLAHKLSAQVYRGLVSVFASGPQT</sequence>
<dbReference type="Pfam" id="PF19280">
    <property type="entry name" value="CERK_C"/>
    <property type="match status" value="1"/>
</dbReference>
<keyword evidence="3" id="KW-1185">Reference proteome</keyword>
<comment type="caution">
    <text evidence="2">The sequence shown here is derived from an EMBL/GenBank/DDBJ whole genome shotgun (WGS) entry which is preliminary data.</text>
</comment>
<dbReference type="InterPro" id="IPR050187">
    <property type="entry name" value="Lipid_Phosphate_FormReg"/>
</dbReference>